<reference evidence="7" key="1">
    <citation type="submission" date="2015-12" db="EMBL/GenBank/DDBJ databases">
        <title>Update maize B73 reference genome by single molecule sequencing technologies.</title>
        <authorList>
            <consortium name="Maize Genome Sequencing Project"/>
            <person name="Ware D."/>
        </authorList>
    </citation>
    <scope>NUCLEOTIDE SEQUENCE</scope>
    <source>
        <tissue evidence="7">Seedling</tissue>
    </source>
</reference>
<sequence>MWAWRKYGQKPIKGSPYPRGYYRCSSSKGCAARKQVERSRADPNTFILTYTGEHNHAAPTHRNSLAGTTRNKFPSSAAPPPPPPSVVVGGAGAGDAQHQQPSPSPASTSTAGLSPTTPLRTPSMEEEEMDDDDDELLVEDMEMVGEDELLFLNIDADAEGAHALALRRRRRALPKLPLADGHQQRRRASHRGSRRQELTSPTDRDNDVPSVRLCR</sequence>
<accession>A0A1D6H577</accession>
<evidence type="ECO:0000256" key="6">
    <source>
        <dbReference type="SAM" id="MobiDB-lite"/>
    </source>
</evidence>
<feature type="compositionally biased region" description="Acidic residues" evidence="6">
    <location>
        <begin position="124"/>
        <end position="135"/>
    </location>
</feature>
<dbReference type="ExpressionAtlas" id="A0A1D6H577">
    <property type="expression patterns" value="baseline and differential"/>
</dbReference>
<evidence type="ECO:0000256" key="3">
    <source>
        <dbReference type="ARBA" id="ARBA00023125"/>
    </source>
</evidence>
<feature type="compositionally biased region" description="Polar residues" evidence="6">
    <location>
        <begin position="61"/>
        <end position="73"/>
    </location>
</feature>
<evidence type="ECO:0000256" key="4">
    <source>
        <dbReference type="ARBA" id="ARBA00023163"/>
    </source>
</evidence>
<dbReference type="GO" id="GO:0043565">
    <property type="term" value="F:sequence-specific DNA binding"/>
    <property type="evidence" value="ECO:0007669"/>
    <property type="project" value="InterPro"/>
</dbReference>
<dbReference type="Gene3D" id="2.20.25.80">
    <property type="entry name" value="WRKY domain"/>
    <property type="match status" value="1"/>
</dbReference>
<gene>
    <name evidence="7" type="ORF">ZEAMMB73_Zm00001d016052</name>
</gene>
<feature type="compositionally biased region" description="Basic and acidic residues" evidence="6">
    <location>
        <begin position="194"/>
        <end position="207"/>
    </location>
</feature>
<dbReference type="GO" id="GO:0005634">
    <property type="term" value="C:nucleus"/>
    <property type="evidence" value="ECO:0007669"/>
    <property type="project" value="UniProtKB-SubCell"/>
</dbReference>
<dbReference type="AlphaFoldDB" id="A0A1D6H577"/>
<organism evidence="7">
    <name type="scientific">Zea mays</name>
    <name type="common">Maize</name>
    <dbReference type="NCBI Taxonomy" id="4577"/>
    <lineage>
        <taxon>Eukaryota</taxon>
        <taxon>Viridiplantae</taxon>
        <taxon>Streptophyta</taxon>
        <taxon>Embryophyta</taxon>
        <taxon>Tracheophyta</taxon>
        <taxon>Spermatophyta</taxon>
        <taxon>Magnoliopsida</taxon>
        <taxon>Liliopsida</taxon>
        <taxon>Poales</taxon>
        <taxon>Poaceae</taxon>
        <taxon>PACMAD clade</taxon>
        <taxon>Panicoideae</taxon>
        <taxon>Andropogonodae</taxon>
        <taxon>Andropogoneae</taxon>
        <taxon>Tripsacinae</taxon>
        <taxon>Zea</taxon>
    </lineage>
</organism>
<feature type="compositionally biased region" description="Basic residues" evidence="6">
    <location>
        <begin position="184"/>
        <end position="193"/>
    </location>
</feature>
<feature type="region of interest" description="Disordered" evidence="6">
    <location>
        <begin position="28"/>
        <end position="135"/>
    </location>
</feature>
<evidence type="ECO:0000256" key="1">
    <source>
        <dbReference type="ARBA" id="ARBA00004123"/>
    </source>
</evidence>
<name>A0A1D6H577_MAIZE</name>
<feature type="compositionally biased region" description="Low complexity" evidence="6">
    <location>
        <begin position="105"/>
        <end position="119"/>
    </location>
</feature>
<comment type="subcellular location">
    <subcellularLocation>
        <location evidence="1">Nucleus</location>
    </subcellularLocation>
</comment>
<dbReference type="EMBL" id="CM000781">
    <property type="protein sequence ID" value="AQK69977.1"/>
    <property type="molecule type" value="Genomic_DNA"/>
</dbReference>
<feature type="region of interest" description="Disordered" evidence="6">
    <location>
        <begin position="171"/>
        <end position="215"/>
    </location>
</feature>
<dbReference type="PROSITE" id="PS50811">
    <property type="entry name" value="WRKY"/>
    <property type="match status" value="1"/>
</dbReference>
<dbReference type="GO" id="GO:0003700">
    <property type="term" value="F:DNA-binding transcription factor activity"/>
    <property type="evidence" value="ECO:0007669"/>
    <property type="project" value="InterPro"/>
</dbReference>
<proteinExistence type="predicted"/>
<dbReference type="SMART" id="SM00774">
    <property type="entry name" value="WRKY"/>
    <property type="match status" value="1"/>
</dbReference>
<dbReference type="PANTHER" id="PTHR32096:SF61">
    <property type="entry name" value="WRKY TRANSCRIPTION FACTOR 22"/>
    <property type="match status" value="1"/>
</dbReference>
<protein>
    <submittedName>
        <fullName evidence="7">WRKY transcription factor 22</fullName>
    </submittedName>
</protein>
<dbReference type="InterPro" id="IPR003657">
    <property type="entry name" value="WRKY_dom"/>
</dbReference>
<keyword evidence="2" id="KW-0805">Transcription regulation</keyword>
<keyword evidence="5" id="KW-0539">Nucleus</keyword>
<dbReference type="Pfam" id="PF03106">
    <property type="entry name" value="WRKY"/>
    <property type="match status" value="1"/>
</dbReference>
<dbReference type="PANTHER" id="PTHR32096">
    <property type="entry name" value="WRKY TRANSCRIPTION FACTOR 30-RELATED-RELATED"/>
    <property type="match status" value="1"/>
</dbReference>
<evidence type="ECO:0000256" key="2">
    <source>
        <dbReference type="ARBA" id="ARBA00023015"/>
    </source>
</evidence>
<evidence type="ECO:0000256" key="5">
    <source>
        <dbReference type="ARBA" id="ARBA00023242"/>
    </source>
</evidence>
<evidence type="ECO:0000313" key="7">
    <source>
        <dbReference type="EMBL" id="AQK69977.1"/>
    </source>
</evidence>
<dbReference type="InterPro" id="IPR036576">
    <property type="entry name" value="WRKY_dom_sf"/>
</dbReference>
<dbReference type="InterPro" id="IPR044810">
    <property type="entry name" value="WRKY_plant"/>
</dbReference>
<keyword evidence="4" id="KW-0804">Transcription</keyword>
<keyword evidence="3" id="KW-0238">DNA-binding</keyword>
<dbReference type="SUPFAM" id="SSF118290">
    <property type="entry name" value="WRKY DNA-binding domain"/>
    <property type="match status" value="1"/>
</dbReference>